<dbReference type="EMBL" id="VRLW01000001">
    <property type="protein sequence ID" value="KAA1260000.1"/>
    <property type="molecule type" value="Genomic_DNA"/>
</dbReference>
<dbReference type="Proteomes" id="UP000322699">
    <property type="component" value="Unassembled WGS sequence"/>
</dbReference>
<proteinExistence type="predicted"/>
<accession>A0A5B1CKD4</accession>
<feature type="region of interest" description="Disordered" evidence="1">
    <location>
        <begin position="133"/>
        <end position="156"/>
    </location>
</feature>
<evidence type="ECO:0000256" key="1">
    <source>
        <dbReference type="SAM" id="MobiDB-lite"/>
    </source>
</evidence>
<organism evidence="3 4">
    <name type="scientific">Rubripirellula obstinata</name>
    <dbReference type="NCBI Taxonomy" id="406547"/>
    <lineage>
        <taxon>Bacteria</taxon>
        <taxon>Pseudomonadati</taxon>
        <taxon>Planctomycetota</taxon>
        <taxon>Planctomycetia</taxon>
        <taxon>Pirellulales</taxon>
        <taxon>Pirellulaceae</taxon>
        <taxon>Rubripirellula</taxon>
    </lineage>
</organism>
<protein>
    <submittedName>
        <fullName evidence="3">Uncharacterized protein</fullName>
    </submittedName>
</protein>
<dbReference type="RefSeq" id="WP_149752767.1">
    <property type="nucleotide sequence ID" value="NZ_LWSK01000082.1"/>
</dbReference>
<keyword evidence="2" id="KW-1133">Transmembrane helix</keyword>
<evidence type="ECO:0000313" key="3">
    <source>
        <dbReference type="EMBL" id="KAA1260000.1"/>
    </source>
</evidence>
<reference evidence="3 4" key="1">
    <citation type="submission" date="2019-08" db="EMBL/GenBank/DDBJ databases">
        <title>Deep-cultivation of Planctomycetes and their phenomic and genomic characterization uncovers novel biology.</title>
        <authorList>
            <person name="Wiegand S."/>
            <person name="Jogler M."/>
            <person name="Boedeker C."/>
            <person name="Pinto D."/>
            <person name="Vollmers J."/>
            <person name="Rivas-Marin E."/>
            <person name="Kohn T."/>
            <person name="Peeters S.H."/>
            <person name="Heuer A."/>
            <person name="Rast P."/>
            <person name="Oberbeckmann S."/>
            <person name="Bunk B."/>
            <person name="Jeske O."/>
            <person name="Meyerdierks A."/>
            <person name="Storesund J.E."/>
            <person name="Kallscheuer N."/>
            <person name="Luecker S."/>
            <person name="Lage O.M."/>
            <person name="Pohl T."/>
            <person name="Merkel B.J."/>
            <person name="Hornburger P."/>
            <person name="Mueller R.-W."/>
            <person name="Bruemmer F."/>
            <person name="Labrenz M."/>
            <person name="Spormann A.M."/>
            <person name="Op Den Camp H."/>
            <person name="Overmann J."/>
            <person name="Amann R."/>
            <person name="Jetten M.S.M."/>
            <person name="Mascher T."/>
            <person name="Medema M.H."/>
            <person name="Devos D.P."/>
            <person name="Kaster A.-K."/>
            <person name="Ovreas L."/>
            <person name="Rohde M."/>
            <person name="Galperin M.Y."/>
            <person name="Jogler C."/>
        </authorList>
    </citation>
    <scope>NUCLEOTIDE SEQUENCE [LARGE SCALE GENOMIC DNA]</scope>
    <source>
        <strain evidence="3 4">LF1</strain>
    </source>
</reference>
<evidence type="ECO:0000313" key="4">
    <source>
        <dbReference type="Proteomes" id="UP000322699"/>
    </source>
</evidence>
<name>A0A5B1CKD4_9BACT</name>
<dbReference type="AlphaFoldDB" id="A0A5B1CKD4"/>
<comment type="caution">
    <text evidence="3">The sequence shown here is derived from an EMBL/GenBank/DDBJ whole genome shotgun (WGS) entry which is preliminary data.</text>
</comment>
<feature type="transmembrane region" description="Helical" evidence="2">
    <location>
        <begin position="21"/>
        <end position="42"/>
    </location>
</feature>
<feature type="compositionally biased region" description="Low complexity" evidence="1">
    <location>
        <begin position="139"/>
        <end position="156"/>
    </location>
</feature>
<keyword evidence="4" id="KW-1185">Reference proteome</keyword>
<keyword evidence="2" id="KW-0812">Transmembrane</keyword>
<keyword evidence="2" id="KW-0472">Membrane</keyword>
<evidence type="ECO:0000256" key="2">
    <source>
        <dbReference type="SAM" id="Phobius"/>
    </source>
</evidence>
<gene>
    <name evidence="3" type="ORF">LF1_25380</name>
</gene>
<sequence>MNFQENFQHQKRIRNAGSRTGSLLLLCTLAAVTLSLGGLAILQSHSRHLAMTKSTESSVQARMASDALMQRAVAQLRIDPTAKLMLVDKESPLRSAYGEVVPISRTQSQVNIFLYKGAKVPVISRIIDTEKLTSKSKEASSSTRSTPTSSMRTLSR</sequence>
<dbReference type="OrthoDB" id="284059at2"/>